<dbReference type="Proteomes" id="UP000291097">
    <property type="component" value="Unassembled WGS sequence"/>
</dbReference>
<evidence type="ECO:0000256" key="1">
    <source>
        <dbReference type="SAM" id="Phobius"/>
    </source>
</evidence>
<keyword evidence="1" id="KW-0472">Membrane</keyword>
<organism evidence="2 3">
    <name type="scientific">Natrinema hispanicum</name>
    <dbReference type="NCBI Taxonomy" id="392421"/>
    <lineage>
        <taxon>Archaea</taxon>
        <taxon>Methanobacteriati</taxon>
        <taxon>Methanobacteriota</taxon>
        <taxon>Stenosarchaea group</taxon>
        <taxon>Halobacteria</taxon>
        <taxon>Halobacteriales</taxon>
        <taxon>Natrialbaceae</taxon>
        <taxon>Natrinema</taxon>
    </lineage>
</organism>
<dbReference type="AlphaFoldDB" id="A0A482Y7L6"/>
<accession>A0A482Y7L6</accession>
<proteinExistence type="predicted"/>
<dbReference type="Pfam" id="PF26448">
    <property type="entry name" value="DUF8127"/>
    <property type="match status" value="1"/>
</dbReference>
<dbReference type="InterPro" id="IPR058440">
    <property type="entry name" value="DUF8127"/>
</dbReference>
<feature type="transmembrane region" description="Helical" evidence="1">
    <location>
        <begin position="302"/>
        <end position="324"/>
    </location>
</feature>
<sequence>MSERRIQTTSETFPDGGLASVRSAVEAVLVSVFDGSTKHRESSGFDAADRIEVRDTGTVSNGQTVFTNIEQMPRSLPSARTVAVLLLLVVGVGFSFSFYATVDGASVTYTATAVEPGENPELVTRAASNVTNLDERIAGTSTQHQRPIQRAAATGSYTGRLDPELDIVIDDIESPYIWYNESYYTWTVSTQSETTNATIRMQPTDPDTVFETVARPVDDAPAEVTTAIAEGTATGLTVEYGLYQQNGEYYVVAPESEGAVLAQLGKIFAGFVLTPVGRGYTAVAIGLLAYRFRGPICDRSLTVRRAITIPALAISIALIGTVLFESGSLTRFVTGPTSAFVVAAGTVAGVAAARRQWLQLVGVSIGTALVAIGAFVAAIGVVGAIFGILAVFLGFTTGIVPFGYGYWFAQPVPKD</sequence>
<feature type="transmembrane region" description="Helical" evidence="1">
    <location>
        <begin position="336"/>
        <end position="353"/>
    </location>
</feature>
<feature type="transmembrane region" description="Helical" evidence="1">
    <location>
        <begin position="267"/>
        <end position="290"/>
    </location>
</feature>
<keyword evidence="1" id="KW-1133">Transmembrane helix</keyword>
<name>A0A482Y7L6_9EURY</name>
<protein>
    <submittedName>
        <fullName evidence="2">Uncharacterized protein</fullName>
    </submittedName>
</protein>
<comment type="caution">
    <text evidence="2">The sequence shown here is derived from an EMBL/GenBank/DDBJ whole genome shotgun (WGS) entry which is preliminary data.</text>
</comment>
<dbReference type="EMBL" id="SHMP01000007">
    <property type="protein sequence ID" value="RZV06644.1"/>
    <property type="molecule type" value="Genomic_DNA"/>
</dbReference>
<reference evidence="2 3" key="1">
    <citation type="submission" date="2019-02" db="EMBL/GenBank/DDBJ databases">
        <title>Genomic Encyclopedia of Archaeal and Bacterial Type Strains, Phase II (KMG-II): from individual species to whole genera.</title>
        <authorList>
            <person name="Goeker M."/>
        </authorList>
    </citation>
    <scope>NUCLEOTIDE SEQUENCE [LARGE SCALE GENOMIC DNA]</scope>
    <source>
        <strain evidence="2 3">DSM 18328</strain>
    </source>
</reference>
<keyword evidence="1" id="KW-0812">Transmembrane</keyword>
<evidence type="ECO:0000313" key="3">
    <source>
        <dbReference type="Proteomes" id="UP000291097"/>
    </source>
</evidence>
<feature type="transmembrane region" description="Helical" evidence="1">
    <location>
        <begin position="360"/>
        <end position="379"/>
    </location>
</feature>
<feature type="transmembrane region" description="Helical" evidence="1">
    <location>
        <begin position="385"/>
        <end position="409"/>
    </location>
</feature>
<feature type="transmembrane region" description="Helical" evidence="1">
    <location>
        <begin position="82"/>
        <end position="102"/>
    </location>
</feature>
<gene>
    <name evidence="2" type="ORF">BDK88_3668</name>
</gene>
<evidence type="ECO:0000313" key="2">
    <source>
        <dbReference type="EMBL" id="RZV06644.1"/>
    </source>
</evidence>